<accession>A0A4Q2J0H6</accession>
<name>A0A4Q2J0H6_9SPHN</name>
<dbReference type="EMBL" id="SDPT01000001">
    <property type="protein sequence ID" value="RXZ35031.1"/>
    <property type="molecule type" value="Genomic_DNA"/>
</dbReference>
<dbReference type="Proteomes" id="UP000292347">
    <property type="component" value="Unassembled WGS sequence"/>
</dbReference>
<dbReference type="RefSeq" id="WP_129340810.1">
    <property type="nucleotide sequence ID" value="NZ_JACIDD010000001.1"/>
</dbReference>
<gene>
    <name evidence="1" type="ORF">EO081_05130</name>
</gene>
<dbReference type="Pfam" id="PF00903">
    <property type="entry name" value="Glyoxalase"/>
    <property type="match status" value="1"/>
</dbReference>
<dbReference type="SUPFAM" id="SSF54593">
    <property type="entry name" value="Glyoxalase/Bleomycin resistance protein/Dihydroxybiphenyl dioxygenase"/>
    <property type="match status" value="1"/>
</dbReference>
<evidence type="ECO:0000313" key="1">
    <source>
        <dbReference type="EMBL" id="RXZ35031.1"/>
    </source>
</evidence>
<dbReference type="InterPro" id="IPR029068">
    <property type="entry name" value="Glyas_Bleomycin-R_OHBP_Dase"/>
</dbReference>
<comment type="caution">
    <text evidence="1">The sequence shown here is derived from an EMBL/GenBank/DDBJ whole genome shotgun (WGS) entry which is preliminary data.</text>
</comment>
<dbReference type="AlphaFoldDB" id="A0A4Q2J0H6"/>
<dbReference type="Gene3D" id="3.30.720.110">
    <property type="match status" value="1"/>
</dbReference>
<reference evidence="1 2" key="1">
    <citation type="submission" date="2019-01" db="EMBL/GenBank/DDBJ databases">
        <title>Sphingomonas mucosissima sp. nov. and Sphingomonas desiccabilis sp. nov., from biological soil crusts in the Colorado Plateau, USA.</title>
        <authorList>
            <person name="Zhu D."/>
        </authorList>
    </citation>
    <scope>NUCLEOTIDE SEQUENCE [LARGE SCALE GENOMIC DNA]</scope>
    <source>
        <strain evidence="1 2">CP1D</strain>
    </source>
</reference>
<dbReference type="InterPro" id="IPR037523">
    <property type="entry name" value="VOC_core"/>
</dbReference>
<dbReference type="OrthoDB" id="9806868at2"/>
<keyword evidence="2" id="KW-1185">Reference proteome</keyword>
<sequence length="140" mass="14822">MTVRPAVIPVLRYADAPHAIDFLCAAFGFVRYAVYSDAATPSRIDHAELVWAGQMIMVSSAIDTPFAQAAGMRTAAEAGCVTQSLYLVVDDVDGHAATAAAAGAEIFLPPQDQPYGGRSYSARDPEGNVWTFGSYDPYAG</sequence>
<organism evidence="1 2">
    <name type="scientific">Sphingomonas desiccabilis</name>
    <dbReference type="NCBI Taxonomy" id="429134"/>
    <lineage>
        <taxon>Bacteria</taxon>
        <taxon>Pseudomonadati</taxon>
        <taxon>Pseudomonadota</taxon>
        <taxon>Alphaproteobacteria</taxon>
        <taxon>Sphingomonadales</taxon>
        <taxon>Sphingomonadaceae</taxon>
        <taxon>Sphingomonas</taxon>
    </lineage>
</organism>
<evidence type="ECO:0000313" key="2">
    <source>
        <dbReference type="Proteomes" id="UP000292347"/>
    </source>
</evidence>
<proteinExistence type="predicted"/>
<dbReference type="Gene3D" id="3.30.720.120">
    <property type="match status" value="1"/>
</dbReference>
<dbReference type="PANTHER" id="PTHR34109:SF1">
    <property type="entry name" value="VOC DOMAIN-CONTAINING PROTEIN"/>
    <property type="match status" value="1"/>
</dbReference>
<protein>
    <submittedName>
        <fullName evidence="1">Glyoxalase</fullName>
    </submittedName>
</protein>
<dbReference type="InterPro" id="IPR004360">
    <property type="entry name" value="Glyas_Fos-R_dOase_dom"/>
</dbReference>
<dbReference type="PANTHER" id="PTHR34109">
    <property type="entry name" value="BNAUNNG04460D PROTEIN-RELATED"/>
    <property type="match status" value="1"/>
</dbReference>
<dbReference type="PROSITE" id="PS51819">
    <property type="entry name" value="VOC"/>
    <property type="match status" value="1"/>
</dbReference>